<dbReference type="Proteomes" id="UP000727456">
    <property type="component" value="Unassembled WGS sequence"/>
</dbReference>
<dbReference type="InterPro" id="IPR003817">
    <property type="entry name" value="PS_Dcarbxylase"/>
</dbReference>
<accession>A0ABX0TT32</accession>
<keyword evidence="10" id="KW-1208">Phospholipid metabolism</keyword>
<keyword evidence="5" id="KW-0210">Decarboxylase</keyword>
<keyword evidence="6" id="KW-0443">Lipid metabolism</keyword>
<protein>
    <recommendedName>
        <fullName evidence="3">phosphatidylserine decarboxylase</fullName>
        <ecNumber evidence="3">4.1.1.65</ecNumber>
    </recommendedName>
</protein>
<reference evidence="13 14" key="1">
    <citation type="submission" date="2020-03" db="EMBL/GenBank/DDBJ databases">
        <title>Genomic Encyclopedia of Type Strains, Phase III (KMG-III): the genomes of soil and plant-associated and newly described type strains.</title>
        <authorList>
            <person name="Whitman W."/>
        </authorList>
    </citation>
    <scope>NUCLEOTIDE SEQUENCE [LARGE SCALE GENOMIC DNA]</scope>
    <source>
        <strain evidence="13 14">CECT 8804</strain>
    </source>
</reference>
<dbReference type="GO" id="GO:0004609">
    <property type="term" value="F:phosphatidylserine decarboxylase activity"/>
    <property type="evidence" value="ECO:0007669"/>
    <property type="project" value="UniProtKB-EC"/>
</dbReference>
<evidence type="ECO:0000256" key="8">
    <source>
        <dbReference type="ARBA" id="ARBA00023209"/>
    </source>
</evidence>
<dbReference type="InterPro" id="IPR033177">
    <property type="entry name" value="PSD-B"/>
</dbReference>
<keyword evidence="14" id="KW-1185">Reference proteome</keyword>
<comment type="pathway">
    <text evidence="2">Lipid metabolism.</text>
</comment>
<evidence type="ECO:0000256" key="2">
    <source>
        <dbReference type="ARBA" id="ARBA00005189"/>
    </source>
</evidence>
<sequence>MVANEELNFLLTNRIPRRAATRFLGWFSKIERPWVARPSIAVWRLFSDVDLTDAAETTWPSMHACFTRSLKPGARRFVEQGVASPCDAIVGAHGPIAGDQVHQIKGAPYALSELLGSAKDATAMAGGSFVTLRLTAGMYHHFHAPCDLIVERVTYISGDCWNVNTPALKRVERLFCRNERAAIHCRLPDGRPLVLVAVAAVLVASIRLTFLDTRAAIRVGGPRTIAVGKAVARGMDMGWFEHGSTIVVLLPEGMALAGGIETDQHLRAGATLAF</sequence>
<comment type="pathway">
    <text evidence="12">Phospholipid metabolism; phosphatidylethanolamine biosynthesis.</text>
</comment>
<keyword evidence="7" id="KW-0865">Zymogen</keyword>
<gene>
    <name evidence="13" type="ORF">FHS31_002298</name>
</gene>
<evidence type="ECO:0000256" key="10">
    <source>
        <dbReference type="ARBA" id="ARBA00023264"/>
    </source>
</evidence>
<comment type="caution">
    <text evidence="13">The sequence shown here is derived from an EMBL/GenBank/DDBJ whole genome shotgun (WGS) entry which is preliminary data.</text>
</comment>
<evidence type="ECO:0000256" key="9">
    <source>
        <dbReference type="ARBA" id="ARBA00023239"/>
    </source>
</evidence>
<evidence type="ECO:0000256" key="4">
    <source>
        <dbReference type="ARBA" id="ARBA00022516"/>
    </source>
</evidence>
<dbReference type="NCBIfam" id="TIGR00163">
    <property type="entry name" value="PS_decarb"/>
    <property type="match status" value="1"/>
</dbReference>
<dbReference type="EC" id="4.1.1.65" evidence="3"/>
<evidence type="ECO:0000256" key="11">
    <source>
        <dbReference type="ARBA" id="ARBA00023317"/>
    </source>
</evidence>
<evidence type="ECO:0000256" key="12">
    <source>
        <dbReference type="ARBA" id="ARBA00024326"/>
    </source>
</evidence>
<keyword evidence="8" id="KW-0594">Phospholipid biosynthesis</keyword>
<evidence type="ECO:0000313" key="13">
    <source>
        <dbReference type="EMBL" id="NIJ08677.1"/>
    </source>
</evidence>
<comment type="cofactor">
    <cofactor evidence="1">
        <name>pyruvate</name>
        <dbReference type="ChEBI" id="CHEBI:15361"/>
    </cofactor>
</comment>
<dbReference type="EMBL" id="JAAOZC010000005">
    <property type="protein sequence ID" value="NIJ08677.1"/>
    <property type="molecule type" value="Genomic_DNA"/>
</dbReference>
<evidence type="ECO:0000256" key="3">
    <source>
        <dbReference type="ARBA" id="ARBA00012243"/>
    </source>
</evidence>
<dbReference type="PANTHER" id="PTHR10067">
    <property type="entry name" value="PHOSPHATIDYLSERINE DECARBOXYLASE"/>
    <property type="match status" value="1"/>
</dbReference>
<evidence type="ECO:0000256" key="5">
    <source>
        <dbReference type="ARBA" id="ARBA00022793"/>
    </source>
</evidence>
<organism evidence="13 14">
    <name type="scientific">Sphingomonas vulcanisoli</name>
    <dbReference type="NCBI Taxonomy" id="1658060"/>
    <lineage>
        <taxon>Bacteria</taxon>
        <taxon>Pseudomonadati</taxon>
        <taxon>Pseudomonadota</taxon>
        <taxon>Alphaproteobacteria</taxon>
        <taxon>Sphingomonadales</taxon>
        <taxon>Sphingomonadaceae</taxon>
        <taxon>Sphingomonas</taxon>
    </lineage>
</organism>
<keyword evidence="4" id="KW-0444">Lipid biosynthesis</keyword>
<proteinExistence type="predicted"/>
<keyword evidence="11" id="KW-0670">Pyruvate</keyword>
<dbReference type="PANTHER" id="PTHR10067:SF6">
    <property type="entry name" value="PHOSPHATIDYLSERINE DECARBOXYLASE PROENZYME, MITOCHONDRIAL"/>
    <property type="match status" value="1"/>
</dbReference>
<dbReference type="Pfam" id="PF02666">
    <property type="entry name" value="PS_Dcarbxylase"/>
    <property type="match status" value="1"/>
</dbReference>
<evidence type="ECO:0000256" key="6">
    <source>
        <dbReference type="ARBA" id="ARBA00023098"/>
    </source>
</evidence>
<evidence type="ECO:0000256" key="1">
    <source>
        <dbReference type="ARBA" id="ARBA00001928"/>
    </source>
</evidence>
<evidence type="ECO:0000313" key="14">
    <source>
        <dbReference type="Proteomes" id="UP000727456"/>
    </source>
</evidence>
<evidence type="ECO:0000256" key="7">
    <source>
        <dbReference type="ARBA" id="ARBA00023145"/>
    </source>
</evidence>
<name>A0ABX0TT32_9SPHN</name>
<keyword evidence="9 13" id="KW-0456">Lyase</keyword>